<comment type="caution">
    <text evidence="3">The sequence shown here is derived from an EMBL/GenBank/DDBJ whole genome shotgun (WGS) entry which is preliminary data.</text>
</comment>
<evidence type="ECO:0000313" key="3">
    <source>
        <dbReference type="EMBL" id="MCQ5060655.1"/>
    </source>
</evidence>
<feature type="domain" description="DUF6431" evidence="2">
    <location>
        <begin position="32"/>
        <end position="98"/>
    </location>
</feature>
<keyword evidence="1" id="KW-0472">Membrane</keyword>
<dbReference type="Pfam" id="PF20020">
    <property type="entry name" value="DUF6431"/>
    <property type="match status" value="1"/>
</dbReference>
<dbReference type="RefSeq" id="WP_227351730.1">
    <property type="nucleotide sequence ID" value="NZ_JAJDKX010000001.1"/>
</dbReference>
<feature type="transmembrane region" description="Helical" evidence="1">
    <location>
        <begin position="113"/>
        <end position="138"/>
    </location>
</feature>
<name>A0AAP2UFF2_9FIRM</name>
<dbReference type="AlphaFoldDB" id="A0AAP2UFF2"/>
<protein>
    <submittedName>
        <fullName evidence="3">DUF6431 domain-containing protein</fullName>
    </submittedName>
</protein>
<reference evidence="3" key="1">
    <citation type="submission" date="2022-06" db="EMBL/GenBank/DDBJ databases">
        <title>Isolation of gut microbiota from human fecal samples.</title>
        <authorList>
            <person name="Pamer E.G."/>
            <person name="Barat B."/>
            <person name="Waligurski E."/>
            <person name="Medina S."/>
            <person name="Paddock L."/>
            <person name="Mostad J."/>
        </authorList>
    </citation>
    <scope>NUCLEOTIDE SEQUENCE</scope>
    <source>
        <strain evidence="3">DFI.6.24</strain>
    </source>
</reference>
<organism evidence="3 4">
    <name type="scientific">Faecalibacillus intestinalis</name>
    <dbReference type="NCBI Taxonomy" id="1982626"/>
    <lineage>
        <taxon>Bacteria</taxon>
        <taxon>Bacillati</taxon>
        <taxon>Bacillota</taxon>
        <taxon>Erysipelotrichia</taxon>
        <taxon>Erysipelotrichales</taxon>
        <taxon>Coprobacillaceae</taxon>
        <taxon>Faecalibacillus</taxon>
    </lineage>
</organism>
<evidence type="ECO:0000259" key="2">
    <source>
        <dbReference type="Pfam" id="PF20020"/>
    </source>
</evidence>
<evidence type="ECO:0000313" key="4">
    <source>
        <dbReference type="Proteomes" id="UP001204814"/>
    </source>
</evidence>
<dbReference type="Proteomes" id="UP001204814">
    <property type="component" value="Unassembled WGS sequence"/>
</dbReference>
<keyword evidence="1" id="KW-0812">Transmembrane</keyword>
<dbReference type="EMBL" id="JANGBO010000001">
    <property type="protein sequence ID" value="MCQ5060655.1"/>
    <property type="molecule type" value="Genomic_DNA"/>
</dbReference>
<proteinExistence type="predicted"/>
<gene>
    <name evidence="3" type="ORF">NE542_02235</name>
</gene>
<keyword evidence="1" id="KW-1133">Transmembrane helix</keyword>
<accession>A0AAP2UFF2</accession>
<sequence>MIIIKLTKKIKYISQNQYNKIIYSLDFDSLACPKCLLHGLIVHAYYDRHINLFNRKHTIRILRLICPSCKSTHAVLIQDMIPYSVSSFDLIIDILLNNDSTSSSHLYFLKLKYLYLSFDYVLFCILNFRNTFFAFFTFTT</sequence>
<evidence type="ECO:0000256" key="1">
    <source>
        <dbReference type="SAM" id="Phobius"/>
    </source>
</evidence>
<dbReference type="InterPro" id="IPR045536">
    <property type="entry name" value="DUF6431"/>
</dbReference>